<dbReference type="Proteomes" id="UP000287830">
    <property type="component" value="Unassembled WGS sequence"/>
</dbReference>
<dbReference type="GeneID" id="95622346"/>
<reference evidence="1 2" key="1">
    <citation type="submission" date="2018-11" db="EMBL/GenBank/DDBJ databases">
        <title>Whole genome sequence of Streptomyces chrestomyceticus NBRC 13444(T).</title>
        <authorList>
            <person name="Komaki H."/>
            <person name="Tamura T."/>
        </authorList>
    </citation>
    <scope>NUCLEOTIDE SEQUENCE [LARGE SCALE GENOMIC DNA]</scope>
    <source>
        <strain evidence="1 2">NBRC 13444</strain>
    </source>
</reference>
<name>A0A7U9KVR6_9ACTN</name>
<dbReference type="RefSeq" id="WP_125045559.1">
    <property type="nucleotide sequence ID" value="NZ_BHZC01000001.1"/>
</dbReference>
<protein>
    <submittedName>
        <fullName evidence="1">Uncharacterized protein</fullName>
    </submittedName>
</protein>
<organism evidence="1 2">
    <name type="scientific">Streptomyces chrestomyceticus JCM 4735</name>
    <dbReference type="NCBI Taxonomy" id="1306181"/>
    <lineage>
        <taxon>Bacteria</taxon>
        <taxon>Bacillati</taxon>
        <taxon>Actinomycetota</taxon>
        <taxon>Actinomycetes</taxon>
        <taxon>Kitasatosporales</taxon>
        <taxon>Streptomycetaceae</taxon>
        <taxon>Streptomyces</taxon>
    </lineage>
</organism>
<dbReference type="AlphaFoldDB" id="A0A7U9KVR6"/>
<comment type="caution">
    <text evidence="1">The sequence shown here is derived from an EMBL/GenBank/DDBJ whole genome shotgun (WGS) entry which is preliminary data.</text>
</comment>
<evidence type="ECO:0000313" key="2">
    <source>
        <dbReference type="Proteomes" id="UP000287830"/>
    </source>
</evidence>
<gene>
    <name evidence="1" type="ORF">OEIGOIKO_03432</name>
</gene>
<proteinExistence type="predicted"/>
<sequence>MTLAQAPLLVDGASHSAQTFRMMIRDLSRGGEGITEGADLKVRPLPTPGPGVEVGNGSGVIRGRANAWQGSYTAYNIGTATVPVAPTGATPRSDLLVLRVTDPEYEGGLDPAKDTINTFEVIPNVSPAATKVPDGVTGIALARLDLPASTATVTAAMITDLRSVANPRSEAHIFTASPTSDDNYKGTGYKWAVWPRIARWQVAVPHWAVRARVKMTLAGIQLIGGTIYGGTAFQLGPVVGQSVVIDSAWPGGDYSERLHLISADTLAIPESLRGTPQWLEHRVARADGVNGYLQADVATTAIGEVAFEEGPM</sequence>
<accession>A0A7U9KVR6</accession>
<dbReference type="OrthoDB" id="4317400at2"/>
<evidence type="ECO:0000313" key="1">
    <source>
        <dbReference type="EMBL" id="GCD35686.1"/>
    </source>
</evidence>
<dbReference type="EMBL" id="BHZC01000001">
    <property type="protein sequence ID" value="GCD35686.1"/>
    <property type="molecule type" value="Genomic_DNA"/>
</dbReference>